<dbReference type="InterPro" id="IPR013758">
    <property type="entry name" value="Topo_IIA_A/C_ab"/>
</dbReference>
<organism evidence="16">
    <name type="scientific">plant metagenome</name>
    <dbReference type="NCBI Taxonomy" id="1297885"/>
    <lineage>
        <taxon>unclassified sequences</taxon>
        <taxon>metagenomes</taxon>
        <taxon>organismal metagenomes</taxon>
    </lineage>
</organism>
<reference evidence="16" key="1">
    <citation type="submission" date="2019-03" db="EMBL/GenBank/DDBJ databases">
        <authorList>
            <person name="Danneels B."/>
        </authorList>
    </citation>
    <scope>NUCLEOTIDE SEQUENCE</scope>
</reference>
<protein>
    <recommendedName>
        <fullName evidence="3">DNA topoisomerase (ATP-hydrolyzing)</fullName>
        <ecNumber evidence="3">5.6.2.2</ecNumber>
    </recommendedName>
</protein>
<dbReference type="InterPro" id="IPR035516">
    <property type="entry name" value="Gyrase/topoIV_suA_C"/>
</dbReference>
<dbReference type="FunFam" id="3.90.199.10:FF:000001">
    <property type="entry name" value="DNA gyrase subunit A"/>
    <property type="match status" value="1"/>
</dbReference>
<dbReference type="GO" id="GO:0005737">
    <property type="term" value="C:cytoplasm"/>
    <property type="evidence" value="ECO:0007669"/>
    <property type="project" value="TreeGrafter"/>
</dbReference>
<evidence type="ECO:0000313" key="15">
    <source>
        <dbReference type="EMBL" id="VFR83479.1"/>
    </source>
</evidence>
<feature type="compositionally biased region" description="Acidic residues" evidence="9">
    <location>
        <begin position="854"/>
        <end position="867"/>
    </location>
</feature>
<dbReference type="Gene3D" id="1.10.268.10">
    <property type="entry name" value="Topoisomerase, domain 3"/>
    <property type="match status" value="1"/>
</dbReference>
<evidence type="ECO:0000259" key="10">
    <source>
        <dbReference type="PROSITE" id="PS52040"/>
    </source>
</evidence>
<dbReference type="EC" id="5.6.2.2" evidence="3"/>
<feature type="compositionally biased region" description="Low complexity" evidence="9">
    <location>
        <begin position="868"/>
        <end position="884"/>
    </location>
</feature>
<dbReference type="PANTHER" id="PTHR43493:SF5">
    <property type="entry name" value="DNA GYRASE SUBUNIT A, CHLOROPLASTIC_MITOCHONDRIAL"/>
    <property type="match status" value="1"/>
</dbReference>
<evidence type="ECO:0000256" key="7">
    <source>
        <dbReference type="ARBA" id="ARBA00023125"/>
    </source>
</evidence>
<proteinExistence type="inferred from homology"/>
<sequence length="884" mass="98020">MDSFAKETLPISLEEEMRRSYLDYAMSVIVGRALPDVRDGLKPVHRRVLYAMHELNNDWNRAYKKSARIVGDVIGKYHPHGDQSVYDTIVRMAQDFSLRYMLVDGQGNFGSIDGDNAAAMRYTEIRLAKIAHELLADIDQETVDFGPNYDGSESEPLLLPSRLPNLLVNGSSGIAVGMATNIPPHNLGEVVDGCLFALRNPECTVDELIELIPAPDFPTGGIIYGMSGVREGYRTGRGRLIMRAKTHFEDMERGNRQSIVVDELPYQVNKKTLQERIAELVNDKKIEGISDIRDESDKDGMRLVIELKRGEVPEVVLNNLYKHTQLQDTFGMNLVALVDGQPRLLNLKQMVHYFLLHRREVVTRRTVFQLRKARERGHVLEGLAVALANIDDFIAIIKAAPTPPVARQELMNRDWDSSLVREMLSRADTETSGGRAAYRPENLPEECGLQADGRYRLSEGQAQEILNMRLQRLTGLEQDKIVGEYKDVMAAIADLLDILATPARITTIIGDELQAIKAEFTANGKDARRSHIELNATELDTEDLITPLDMVVTLSAGGYIKSQPLSEYRSQRRGGRGKQATAMKENDWVDQLFIANTHDFLLCFSDRGRVYWLKVWEVPQGTRNSRGRPIVNMFPLSDGEKITVVLPVKEFSEDHYVFMATSRGTVKKTPLSDFSNPRKAGIIAVDLDEGDFLIGADLSDGKHDVMLFSDSGKAVRFDENDVRPMGRNARGVRGMMLEEGQTVIAMLVAGDESQSVLTATENGYGKRTPILEYTRHGRGTKGMIAIQTSARNGKVVGAVLVMPSDEIMLITTGGVLVRTRVAEIREMGRATQGVTLISVDDGSHLSGVRRVVESDADVGDDEEDLAEGEAPAEGGEAPAGGEEE</sequence>
<dbReference type="EMBL" id="CAADHY010000024">
    <property type="protein sequence ID" value="VFR28801.1"/>
    <property type="molecule type" value="Genomic_DNA"/>
</dbReference>
<dbReference type="Gene3D" id="2.120.10.90">
    <property type="entry name" value="DNA gyrase/topoisomerase IV, subunit A, C-terminal"/>
    <property type="match status" value="1"/>
</dbReference>
<dbReference type="GO" id="GO:0009330">
    <property type="term" value="C:DNA topoisomerase type II (double strand cut, ATP-hydrolyzing) complex"/>
    <property type="evidence" value="ECO:0007669"/>
    <property type="project" value="TreeGrafter"/>
</dbReference>
<evidence type="ECO:0000313" key="12">
    <source>
        <dbReference type="EMBL" id="VFR40455.1"/>
    </source>
</evidence>
<dbReference type="SUPFAM" id="SSF56719">
    <property type="entry name" value="Type II DNA topoisomerase"/>
    <property type="match status" value="1"/>
</dbReference>
<evidence type="ECO:0000256" key="3">
    <source>
        <dbReference type="ARBA" id="ARBA00012895"/>
    </source>
</evidence>
<comment type="catalytic activity">
    <reaction evidence="1">
        <text>ATP-dependent breakage, passage and rejoining of double-stranded DNA.</text>
        <dbReference type="EC" id="5.6.2.2"/>
    </reaction>
</comment>
<dbReference type="EMBL" id="CAADII010000066">
    <property type="protein sequence ID" value="VFR56702.1"/>
    <property type="molecule type" value="Genomic_DNA"/>
</dbReference>
<dbReference type="PROSITE" id="PS52040">
    <property type="entry name" value="TOPO_IIA"/>
    <property type="match status" value="1"/>
</dbReference>
<evidence type="ECO:0000256" key="4">
    <source>
        <dbReference type="ARBA" id="ARBA00022741"/>
    </source>
</evidence>
<dbReference type="InterPro" id="IPR050220">
    <property type="entry name" value="Type_II_DNA_Topoisomerases"/>
</dbReference>
<dbReference type="PANTHER" id="PTHR43493">
    <property type="entry name" value="DNA GYRASE/TOPOISOMERASE SUBUNIT A"/>
    <property type="match status" value="1"/>
</dbReference>
<dbReference type="GO" id="GO:0006265">
    <property type="term" value="P:DNA topological change"/>
    <property type="evidence" value="ECO:0007669"/>
    <property type="project" value="InterPro"/>
</dbReference>
<dbReference type="Gene3D" id="3.90.199.10">
    <property type="entry name" value="Topoisomerase II, domain 5"/>
    <property type="match status" value="1"/>
</dbReference>
<dbReference type="HAMAP" id="MF_01897">
    <property type="entry name" value="GyrA"/>
    <property type="match status" value="1"/>
</dbReference>
<dbReference type="GO" id="GO:0005694">
    <property type="term" value="C:chromosome"/>
    <property type="evidence" value="ECO:0007669"/>
    <property type="project" value="InterPro"/>
</dbReference>
<dbReference type="EMBL" id="CAADIZ010000077">
    <property type="protein sequence ID" value="VFS36390.1"/>
    <property type="molecule type" value="Genomic_DNA"/>
</dbReference>
<evidence type="ECO:0000256" key="2">
    <source>
        <dbReference type="ARBA" id="ARBA00008263"/>
    </source>
</evidence>
<dbReference type="Pfam" id="PF00521">
    <property type="entry name" value="DNA_topoisoIV"/>
    <property type="match status" value="1"/>
</dbReference>
<evidence type="ECO:0000256" key="6">
    <source>
        <dbReference type="ARBA" id="ARBA00023029"/>
    </source>
</evidence>
<keyword evidence="6" id="KW-0799">Topoisomerase</keyword>
<dbReference type="EMBL" id="CAADID010000016">
    <property type="protein sequence ID" value="VFR65601.1"/>
    <property type="molecule type" value="Genomic_DNA"/>
</dbReference>
<dbReference type="FunFam" id="3.30.1360.40:FF:000002">
    <property type="entry name" value="DNA gyrase subunit A"/>
    <property type="match status" value="1"/>
</dbReference>
<name>A0A484UEI0_9ZZZZ</name>
<feature type="region of interest" description="Disordered" evidence="9">
    <location>
        <begin position="853"/>
        <end position="884"/>
    </location>
</feature>
<dbReference type="SMART" id="SM00434">
    <property type="entry name" value="TOP4c"/>
    <property type="match status" value="1"/>
</dbReference>
<evidence type="ECO:0000313" key="16">
    <source>
        <dbReference type="EMBL" id="VFR85090.1"/>
    </source>
</evidence>
<dbReference type="SUPFAM" id="SSF101904">
    <property type="entry name" value="GyrA/ParC C-terminal domain-like"/>
    <property type="match status" value="1"/>
</dbReference>
<dbReference type="InterPro" id="IPR006691">
    <property type="entry name" value="GyrA/parC_rep"/>
</dbReference>
<evidence type="ECO:0000256" key="1">
    <source>
        <dbReference type="ARBA" id="ARBA00000185"/>
    </source>
</evidence>
<dbReference type="Pfam" id="PF03989">
    <property type="entry name" value="DNA_gyraseA_C"/>
    <property type="match status" value="6"/>
</dbReference>
<gene>
    <name evidence="11" type="ORF">AMP9_1423</name>
    <name evidence="12" type="ORF">ANT2_1444</name>
    <name evidence="14" type="ORF">ANT3_1444</name>
    <name evidence="13" type="ORF">BRI6_1601</name>
    <name evidence="15" type="ORF">BRI9_1656</name>
    <name evidence="17" type="ORF">IVO3_1653</name>
    <name evidence="16" type="ORF">RAN3_1401</name>
    <name evidence="18" type="ORF">RAN7_1593</name>
</gene>
<dbReference type="NCBIfam" id="NF004043">
    <property type="entry name" value="PRK05560.1"/>
    <property type="match status" value="1"/>
</dbReference>
<dbReference type="CDD" id="cd00187">
    <property type="entry name" value="TOP4c"/>
    <property type="match status" value="1"/>
</dbReference>
<evidence type="ECO:0000313" key="17">
    <source>
        <dbReference type="EMBL" id="VFR98328.1"/>
    </source>
</evidence>
<dbReference type="GO" id="GO:0003677">
    <property type="term" value="F:DNA binding"/>
    <property type="evidence" value="ECO:0007669"/>
    <property type="project" value="UniProtKB-KW"/>
</dbReference>
<evidence type="ECO:0000313" key="13">
    <source>
        <dbReference type="EMBL" id="VFR56702.1"/>
    </source>
</evidence>
<keyword evidence="8 16" id="KW-0413">Isomerase</keyword>
<keyword evidence="5" id="KW-0067">ATP-binding</keyword>
<evidence type="ECO:0000256" key="8">
    <source>
        <dbReference type="ARBA" id="ARBA00023235"/>
    </source>
</evidence>
<dbReference type="FunFam" id="2.120.10.90:FF:000004">
    <property type="entry name" value="DNA gyrase subunit A"/>
    <property type="match status" value="1"/>
</dbReference>
<dbReference type="NCBIfam" id="NF004044">
    <property type="entry name" value="PRK05561.1"/>
    <property type="match status" value="1"/>
</dbReference>
<dbReference type="NCBIfam" id="TIGR01063">
    <property type="entry name" value="gyrA"/>
    <property type="match status" value="1"/>
</dbReference>
<evidence type="ECO:0000313" key="11">
    <source>
        <dbReference type="EMBL" id="VFR28801.1"/>
    </source>
</evidence>
<dbReference type="InterPro" id="IPR005743">
    <property type="entry name" value="GyrA"/>
</dbReference>
<dbReference type="EMBL" id="CAADIK010000055">
    <property type="protein sequence ID" value="VFR83479.1"/>
    <property type="molecule type" value="Genomic_DNA"/>
</dbReference>
<feature type="domain" description="Topo IIA-type catalytic" evidence="10">
    <location>
        <begin position="34"/>
        <end position="544"/>
    </location>
</feature>
<evidence type="ECO:0000313" key="18">
    <source>
        <dbReference type="EMBL" id="VFS36390.1"/>
    </source>
</evidence>
<dbReference type="EMBL" id="CAADIO010000011">
    <property type="protein sequence ID" value="VFR85090.1"/>
    <property type="molecule type" value="Genomic_DNA"/>
</dbReference>
<evidence type="ECO:0000256" key="9">
    <source>
        <dbReference type="SAM" id="MobiDB-lite"/>
    </source>
</evidence>
<dbReference type="GO" id="GO:0005524">
    <property type="term" value="F:ATP binding"/>
    <property type="evidence" value="ECO:0007669"/>
    <property type="project" value="UniProtKB-KW"/>
</dbReference>
<dbReference type="EMBL" id="CAADIG010000011">
    <property type="protein sequence ID" value="VFR40455.1"/>
    <property type="molecule type" value="Genomic_DNA"/>
</dbReference>
<dbReference type="InterPro" id="IPR002205">
    <property type="entry name" value="Topo_IIA_dom_A"/>
</dbReference>
<comment type="similarity">
    <text evidence="2">Belongs to the type II topoisomerase GyrA/ParC subunit family.</text>
</comment>
<dbReference type="AlphaFoldDB" id="A0A484UEI0"/>
<accession>A0A484UEI0</accession>
<dbReference type="InterPro" id="IPR013760">
    <property type="entry name" value="Topo_IIA-like_dom_sf"/>
</dbReference>
<dbReference type="GO" id="GO:0003918">
    <property type="term" value="F:DNA topoisomerase type II (double strand cut, ATP-hydrolyzing) activity"/>
    <property type="evidence" value="ECO:0007669"/>
    <property type="project" value="UniProtKB-EC"/>
</dbReference>
<dbReference type="Gene3D" id="3.30.1360.40">
    <property type="match status" value="1"/>
</dbReference>
<dbReference type="InterPro" id="IPR013757">
    <property type="entry name" value="Topo_IIA_A_a_sf"/>
</dbReference>
<evidence type="ECO:0000313" key="14">
    <source>
        <dbReference type="EMBL" id="VFR65601.1"/>
    </source>
</evidence>
<keyword evidence="7" id="KW-0238">DNA-binding</keyword>
<evidence type="ECO:0000256" key="5">
    <source>
        <dbReference type="ARBA" id="ARBA00022840"/>
    </source>
</evidence>
<dbReference type="EMBL" id="CAADIP010000059">
    <property type="protein sequence ID" value="VFR98328.1"/>
    <property type="molecule type" value="Genomic_DNA"/>
</dbReference>
<keyword evidence="4" id="KW-0547">Nucleotide-binding</keyword>